<dbReference type="AlphaFoldDB" id="A0A172TZE9"/>
<protein>
    <submittedName>
        <fullName evidence="1">Uncharacterized protein</fullName>
    </submittedName>
</protein>
<name>A0A172TZE9_9BACT</name>
<sequence>MLLKLETQYIFKIENGANWMFSYLNRTMSLFKLAQETLHKGLPRLKGIKPGYIYRGSTK</sequence>
<reference evidence="2" key="1">
    <citation type="submission" date="2015-01" db="EMBL/GenBank/DDBJ databases">
        <title>Flavisolibacter sp./LCS9/ whole genome sequencing.</title>
        <authorList>
            <person name="Kim M.K."/>
            <person name="Srinivasan S."/>
            <person name="Lee J.-J."/>
        </authorList>
    </citation>
    <scope>NUCLEOTIDE SEQUENCE [LARGE SCALE GENOMIC DNA]</scope>
    <source>
        <strain evidence="2">LCS9</strain>
    </source>
</reference>
<dbReference type="EMBL" id="CP011390">
    <property type="protein sequence ID" value="ANE52153.1"/>
    <property type="molecule type" value="Genomic_DNA"/>
</dbReference>
<gene>
    <name evidence="1" type="ORF">SY85_18300</name>
</gene>
<organism evidence="1 2">
    <name type="scientific">Flavisolibacter tropicus</name>
    <dbReference type="NCBI Taxonomy" id="1492898"/>
    <lineage>
        <taxon>Bacteria</taxon>
        <taxon>Pseudomonadati</taxon>
        <taxon>Bacteroidota</taxon>
        <taxon>Chitinophagia</taxon>
        <taxon>Chitinophagales</taxon>
        <taxon>Chitinophagaceae</taxon>
        <taxon>Flavisolibacter</taxon>
    </lineage>
</organism>
<reference evidence="1 2" key="2">
    <citation type="journal article" date="2016" name="Int. J. Syst. Evol. Microbiol.">
        <title>Flavisolibacter tropicus sp. nov., isolated from tropical soil.</title>
        <authorList>
            <person name="Lee J.J."/>
            <person name="Kang M.S."/>
            <person name="Kim G.S."/>
            <person name="Lee C.S."/>
            <person name="Lim S."/>
            <person name="Lee J."/>
            <person name="Roh S.H."/>
            <person name="Kang H."/>
            <person name="Ha J.M."/>
            <person name="Bae S."/>
            <person name="Jung H.Y."/>
            <person name="Kim M.K."/>
        </authorList>
    </citation>
    <scope>NUCLEOTIDE SEQUENCE [LARGE SCALE GENOMIC DNA]</scope>
    <source>
        <strain evidence="1 2">LCS9</strain>
    </source>
</reference>
<accession>A0A172TZE9</accession>
<keyword evidence="2" id="KW-1185">Reference proteome</keyword>
<dbReference type="Proteomes" id="UP000077177">
    <property type="component" value="Chromosome"/>
</dbReference>
<dbReference type="STRING" id="1492898.SY85_18300"/>
<evidence type="ECO:0000313" key="2">
    <source>
        <dbReference type="Proteomes" id="UP000077177"/>
    </source>
</evidence>
<dbReference type="KEGG" id="fla:SY85_18300"/>
<proteinExistence type="predicted"/>
<evidence type="ECO:0000313" key="1">
    <source>
        <dbReference type="EMBL" id="ANE52153.1"/>
    </source>
</evidence>